<feature type="transmembrane region" description="Helical" evidence="7">
    <location>
        <begin position="12"/>
        <end position="37"/>
    </location>
</feature>
<evidence type="ECO:0000313" key="10">
    <source>
        <dbReference type="Proteomes" id="UP001325248"/>
    </source>
</evidence>
<evidence type="ECO:0000256" key="6">
    <source>
        <dbReference type="ARBA" id="ARBA00023136"/>
    </source>
</evidence>
<feature type="transmembrane region" description="Helical" evidence="7">
    <location>
        <begin position="245"/>
        <end position="266"/>
    </location>
</feature>
<dbReference type="InterPro" id="IPR035906">
    <property type="entry name" value="MetI-like_sf"/>
</dbReference>
<dbReference type="CDD" id="cd06261">
    <property type="entry name" value="TM_PBP2"/>
    <property type="match status" value="1"/>
</dbReference>
<feature type="domain" description="ABC transmembrane type-1" evidence="8">
    <location>
        <begin position="75"/>
        <end position="266"/>
    </location>
</feature>
<sequence>MTGKKVSGKQLLWGIIRFLFLGFLVLISLGPLLWIVISSFKTNKEILSSAFSLPENWGLGGYRAALELAPIFKFYGNSVLIAVSSTLLNVLIISMAAYVLSRYRFKGNALITLLLSSSLLIPTSALLMPIYKIMMGLGLYDTRSGLILVYAALGLPTSLFIFKSYFQSIPRELEEAAYIDGAGFYRTFFTIIFPLAKSGLATGAILQFLTSWNEFMFGLILTKSTKVRTLPLALNYFTSQFSFNYTAMFAALTMVILPSIVIYIILQEQVTASMVAGSIKG</sequence>
<feature type="transmembrane region" description="Helical" evidence="7">
    <location>
        <begin position="187"/>
        <end position="209"/>
    </location>
</feature>
<dbReference type="Proteomes" id="UP001325248">
    <property type="component" value="Chromosome"/>
</dbReference>
<evidence type="ECO:0000256" key="5">
    <source>
        <dbReference type="ARBA" id="ARBA00022989"/>
    </source>
</evidence>
<feature type="transmembrane region" description="Helical" evidence="7">
    <location>
        <begin position="107"/>
        <end position="127"/>
    </location>
</feature>
<dbReference type="EMBL" id="CP136422">
    <property type="protein sequence ID" value="WPX73265.1"/>
    <property type="molecule type" value="Genomic_DNA"/>
</dbReference>
<evidence type="ECO:0000256" key="1">
    <source>
        <dbReference type="ARBA" id="ARBA00004651"/>
    </source>
</evidence>
<dbReference type="PROSITE" id="PS50928">
    <property type="entry name" value="ABC_TM1"/>
    <property type="match status" value="1"/>
</dbReference>
<accession>A0ABZ0U8H7</accession>
<dbReference type="PANTHER" id="PTHR43744">
    <property type="entry name" value="ABC TRANSPORTER PERMEASE PROTEIN MG189-RELATED-RELATED"/>
    <property type="match status" value="1"/>
</dbReference>
<reference evidence="9" key="1">
    <citation type="submission" date="2023-10" db="EMBL/GenBank/DDBJ databases">
        <title>Genome sequence of Blautia coccoides DSM 935.</title>
        <authorList>
            <person name="Boeer T."/>
            <person name="Bengelsdorf F.R."/>
            <person name="Daniel R."/>
            <person name="Poehlein A."/>
        </authorList>
    </citation>
    <scope>NUCLEOTIDE SEQUENCE [LARGE SCALE GENOMIC DNA]</scope>
    <source>
        <strain evidence="9">DSM 935</strain>
    </source>
</reference>
<organism evidence="9 10">
    <name type="scientific">Blautia producta</name>
    <dbReference type="NCBI Taxonomy" id="33035"/>
    <lineage>
        <taxon>Bacteria</taxon>
        <taxon>Bacillati</taxon>
        <taxon>Bacillota</taxon>
        <taxon>Clostridia</taxon>
        <taxon>Lachnospirales</taxon>
        <taxon>Lachnospiraceae</taxon>
        <taxon>Blautia</taxon>
    </lineage>
</organism>
<keyword evidence="5 7" id="KW-1133">Transmembrane helix</keyword>
<evidence type="ECO:0000259" key="8">
    <source>
        <dbReference type="PROSITE" id="PS50928"/>
    </source>
</evidence>
<dbReference type="PANTHER" id="PTHR43744:SF8">
    <property type="entry name" value="SN-GLYCEROL-3-PHOSPHATE TRANSPORT SYSTEM PERMEASE PROTEIN UGPE"/>
    <property type="match status" value="1"/>
</dbReference>
<keyword evidence="2 7" id="KW-0813">Transport</keyword>
<comment type="subcellular location">
    <subcellularLocation>
        <location evidence="1 7">Cell membrane</location>
        <topology evidence="1 7">Multi-pass membrane protein</topology>
    </subcellularLocation>
</comment>
<keyword evidence="6 7" id="KW-0472">Membrane</keyword>
<evidence type="ECO:0000256" key="7">
    <source>
        <dbReference type="RuleBase" id="RU363032"/>
    </source>
</evidence>
<keyword evidence="10" id="KW-1185">Reference proteome</keyword>
<evidence type="ECO:0000256" key="3">
    <source>
        <dbReference type="ARBA" id="ARBA00022475"/>
    </source>
</evidence>
<feature type="transmembrane region" description="Helical" evidence="7">
    <location>
        <begin position="147"/>
        <end position="166"/>
    </location>
</feature>
<gene>
    <name evidence="9" type="primary">ngcG_9</name>
    <name evidence="9" type="ORF">BLCOC_16080</name>
</gene>
<proteinExistence type="inferred from homology"/>
<evidence type="ECO:0000313" key="9">
    <source>
        <dbReference type="EMBL" id="WPX73265.1"/>
    </source>
</evidence>
<name>A0ABZ0U8H7_9FIRM</name>
<dbReference type="Pfam" id="PF00528">
    <property type="entry name" value="BPD_transp_1"/>
    <property type="match status" value="1"/>
</dbReference>
<protein>
    <submittedName>
        <fullName evidence="9">Diacetylchitobiose uptake system permease protein NgcG</fullName>
    </submittedName>
</protein>
<dbReference type="Gene3D" id="1.10.3720.10">
    <property type="entry name" value="MetI-like"/>
    <property type="match status" value="1"/>
</dbReference>
<keyword evidence="4 7" id="KW-0812">Transmembrane</keyword>
<feature type="transmembrane region" description="Helical" evidence="7">
    <location>
        <begin position="79"/>
        <end position="100"/>
    </location>
</feature>
<evidence type="ECO:0000256" key="4">
    <source>
        <dbReference type="ARBA" id="ARBA00022692"/>
    </source>
</evidence>
<dbReference type="SUPFAM" id="SSF161098">
    <property type="entry name" value="MetI-like"/>
    <property type="match status" value="1"/>
</dbReference>
<dbReference type="InterPro" id="IPR000515">
    <property type="entry name" value="MetI-like"/>
</dbReference>
<evidence type="ECO:0000256" key="2">
    <source>
        <dbReference type="ARBA" id="ARBA00022448"/>
    </source>
</evidence>
<comment type="similarity">
    <text evidence="7">Belongs to the binding-protein-dependent transport system permease family.</text>
</comment>
<keyword evidence="3" id="KW-1003">Cell membrane</keyword>